<dbReference type="PROSITE" id="PS50297">
    <property type="entry name" value="ANK_REP_REGION"/>
    <property type="match status" value="3"/>
</dbReference>
<dbReference type="SMART" id="SM00248">
    <property type="entry name" value="ANK"/>
    <property type="match status" value="5"/>
</dbReference>
<evidence type="ECO:0000256" key="3">
    <source>
        <dbReference type="PROSITE-ProRule" id="PRU00023"/>
    </source>
</evidence>
<protein>
    <submittedName>
        <fullName evidence="5">VPS9ankyrin repeatcontaining proteinlike</fullName>
    </submittedName>
</protein>
<evidence type="ECO:0000313" key="6">
    <source>
        <dbReference type="Proteomes" id="UP000595437"/>
    </source>
</evidence>
<proteinExistence type="predicted"/>
<keyword evidence="2 3" id="KW-0040">ANK repeat</keyword>
<feature type="repeat" description="ANK" evidence="3">
    <location>
        <begin position="64"/>
        <end position="96"/>
    </location>
</feature>
<evidence type="ECO:0000256" key="2">
    <source>
        <dbReference type="ARBA" id="ARBA00023043"/>
    </source>
</evidence>
<dbReference type="InterPro" id="IPR036770">
    <property type="entry name" value="Ankyrin_rpt-contain_sf"/>
</dbReference>
<dbReference type="SUPFAM" id="SSF48403">
    <property type="entry name" value="Ankyrin repeat"/>
    <property type="match status" value="1"/>
</dbReference>
<feature type="region of interest" description="Disordered" evidence="4">
    <location>
        <begin position="128"/>
        <end position="158"/>
    </location>
</feature>
<dbReference type="Pfam" id="PF12796">
    <property type="entry name" value="Ank_2"/>
    <property type="match status" value="1"/>
</dbReference>
<dbReference type="InterPro" id="IPR002110">
    <property type="entry name" value="Ankyrin_rpt"/>
</dbReference>
<gene>
    <name evidence="5" type="ORF">FKW44_001798</name>
</gene>
<keyword evidence="1" id="KW-0677">Repeat</keyword>
<name>A0A7T8KJB1_CALRO</name>
<feature type="repeat" description="ANK" evidence="3">
    <location>
        <begin position="310"/>
        <end position="342"/>
    </location>
</feature>
<dbReference type="Gene3D" id="1.25.40.20">
    <property type="entry name" value="Ankyrin repeat-containing domain"/>
    <property type="match status" value="3"/>
</dbReference>
<dbReference type="Proteomes" id="UP000595437">
    <property type="component" value="Chromosome 1"/>
</dbReference>
<organism evidence="5 6">
    <name type="scientific">Caligus rogercresseyi</name>
    <name type="common">Sea louse</name>
    <dbReference type="NCBI Taxonomy" id="217165"/>
    <lineage>
        <taxon>Eukaryota</taxon>
        <taxon>Metazoa</taxon>
        <taxon>Ecdysozoa</taxon>
        <taxon>Arthropoda</taxon>
        <taxon>Crustacea</taxon>
        <taxon>Multicrustacea</taxon>
        <taxon>Hexanauplia</taxon>
        <taxon>Copepoda</taxon>
        <taxon>Siphonostomatoida</taxon>
        <taxon>Caligidae</taxon>
        <taxon>Caligus</taxon>
    </lineage>
</organism>
<dbReference type="PANTHER" id="PTHR24198">
    <property type="entry name" value="ANKYRIN REPEAT AND PROTEIN KINASE DOMAIN-CONTAINING PROTEIN"/>
    <property type="match status" value="1"/>
</dbReference>
<reference evidence="6" key="1">
    <citation type="submission" date="2021-01" db="EMBL/GenBank/DDBJ databases">
        <title>Caligus Genome Assembly.</title>
        <authorList>
            <person name="Gallardo-Escarate C."/>
        </authorList>
    </citation>
    <scope>NUCLEOTIDE SEQUENCE [LARGE SCALE GENOMIC DNA]</scope>
</reference>
<evidence type="ECO:0000313" key="5">
    <source>
        <dbReference type="EMBL" id="QQP56956.1"/>
    </source>
</evidence>
<sequence>MFGHQSVILLIIQSTPSVLNSQDQDGRTPLHLASLYGHESSAKGLLYFAEHQSYPLEIDSQDKFGDTPLHLGSSSGHKSIVRLLLEYSAKPLLRNKRGLTPSECSLCSKIRDLIQDYEQTERVNFFEAHQGGSTTKAATEDNNTSNEEESPLSPHKSKSDRFFKSIMMGDLELACHCLGINAGDETFRSRVLYSSPCYPSCGGCEDCKELLLSESSCHVKESLTRPKSPPFHLNSLNSEGKTGVQLTAQLGQSDILGILLQLGADPWPVSEDTGETPLHLISQNGHLGALKVLSLNESRFKSHVDDGDHMGNTALMYAASSGHYDIALKLLSLGASIKVRNLAGDSALDIAKRHDNHPLALLFQKYC</sequence>
<dbReference type="PROSITE" id="PS50088">
    <property type="entry name" value="ANK_REPEAT"/>
    <property type="match status" value="3"/>
</dbReference>
<evidence type="ECO:0000256" key="4">
    <source>
        <dbReference type="SAM" id="MobiDB-lite"/>
    </source>
</evidence>
<dbReference type="OrthoDB" id="10251692at2759"/>
<accession>A0A7T8KJB1</accession>
<dbReference type="Pfam" id="PF00023">
    <property type="entry name" value="Ank"/>
    <property type="match status" value="2"/>
</dbReference>
<dbReference type="PANTHER" id="PTHR24198:SF165">
    <property type="entry name" value="ANKYRIN REPEAT-CONTAINING PROTEIN-RELATED"/>
    <property type="match status" value="1"/>
</dbReference>
<feature type="repeat" description="ANK" evidence="3">
    <location>
        <begin position="25"/>
        <end position="46"/>
    </location>
</feature>
<dbReference type="EMBL" id="CP045890">
    <property type="protein sequence ID" value="QQP56956.1"/>
    <property type="molecule type" value="Genomic_DNA"/>
</dbReference>
<dbReference type="AlphaFoldDB" id="A0A7T8KJB1"/>
<keyword evidence="6" id="KW-1185">Reference proteome</keyword>
<evidence type="ECO:0000256" key="1">
    <source>
        <dbReference type="ARBA" id="ARBA00022737"/>
    </source>
</evidence>